<name>E3NGY1_CAERE</name>
<dbReference type="PANTHER" id="PTHR21503:SF54">
    <property type="entry name" value="F-BOX DOMAIN-CONTAINING PROTEIN"/>
    <property type="match status" value="1"/>
</dbReference>
<dbReference type="AlphaFoldDB" id="E3NGY1"/>
<keyword evidence="3" id="KW-1185">Reference proteome</keyword>
<dbReference type="FunCoup" id="E3NGY1">
    <property type="interactions" value="1811"/>
</dbReference>
<evidence type="ECO:0000313" key="2">
    <source>
        <dbReference type="EMBL" id="EFO97514.1"/>
    </source>
</evidence>
<dbReference type="Proteomes" id="UP000008281">
    <property type="component" value="Unassembled WGS sequence"/>
</dbReference>
<gene>
    <name evidence="2" type="ORF">CRE_07838</name>
</gene>
<dbReference type="OrthoDB" id="5882765at2759"/>
<dbReference type="SUPFAM" id="SSF81383">
    <property type="entry name" value="F-box domain"/>
    <property type="match status" value="1"/>
</dbReference>
<dbReference type="Pfam" id="PF07735">
    <property type="entry name" value="FBA_2"/>
    <property type="match status" value="1"/>
</dbReference>
<dbReference type="InterPro" id="IPR012885">
    <property type="entry name" value="F-box_Sdz-33"/>
</dbReference>
<dbReference type="InterPro" id="IPR036047">
    <property type="entry name" value="F-box-like_dom_sf"/>
</dbReference>
<dbReference type="EMBL" id="DS268662">
    <property type="protein sequence ID" value="EFO97514.1"/>
    <property type="molecule type" value="Genomic_DNA"/>
</dbReference>
<evidence type="ECO:0000259" key="1">
    <source>
        <dbReference type="Pfam" id="PF07735"/>
    </source>
</evidence>
<dbReference type="CTD" id="9799322"/>
<sequence length="348" mass="40640">MSSVSRPSPTLTTLPVDTVKHITDYLDIDSLWNLACTAKVFMEFIQDLNIRTGGYHVDIQEGLYKIHLPAIHYYYSYYEEDDKYLIDDWNKDYKDFQSLFPANIDFLRIDATLVHYFHRFHQECTVLSVGEHPIYYDRQKMNDCSTEQLDLLLNGVNFRKGLALNGPKPLITENKKIFNIDWLQIRNATWITPEFIRKLKNKIVHLMDTEELTEDDINQYLKDLKNGKIDNPNLQVIGFNCGFGRPRWNKEAILDGLDATRGAVDETFKVADFDKRMQAEIFLPKVSDNGDIKIEESFDFTRDDGTKISVEFIYRTVRIYIWNQDKEKITKKRGHVKDINGPAAKKSC</sequence>
<dbReference type="eggNOG" id="ENOG502TIZU">
    <property type="taxonomic scope" value="Eukaryota"/>
</dbReference>
<dbReference type="KEGG" id="crq:GCK72_000210"/>
<dbReference type="HOGENOM" id="CLU_069902_0_0_1"/>
<dbReference type="PANTHER" id="PTHR21503">
    <property type="entry name" value="F-BOX-CONTAINING HYPOTHETICAL PROTEIN C.ELEGANS"/>
    <property type="match status" value="1"/>
</dbReference>
<dbReference type="RefSeq" id="XP_003092331.2">
    <property type="nucleotide sequence ID" value="XM_003092283.2"/>
</dbReference>
<evidence type="ECO:0000313" key="3">
    <source>
        <dbReference type="Proteomes" id="UP000008281"/>
    </source>
</evidence>
<dbReference type="GeneID" id="9799322"/>
<protein>
    <recommendedName>
        <fullName evidence="1">Sdz-33 F-box domain-containing protein</fullName>
    </recommendedName>
</protein>
<proteinExistence type="predicted"/>
<accession>E3NGY1</accession>
<feature type="domain" description="Sdz-33 F-box" evidence="1">
    <location>
        <begin position="177"/>
        <end position="236"/>
    </location>
</feature>
<reference evidence="2" key="1">
    <citation type="submission" date="2007-07" db="EMBL/GenBank/DDBJ databases">
        <title>PCAP assembly of the Caenorhabditis remanei genome.</title>
        <authorList>
            <consortium name="The Caenorhabditis remanei Sequencing Consortium"/>
            <person name="Wilson R.K."/>
        </authorList>
    </citation>
    <scope>NUCLEOTIDE SEQUENCE [LARGE SCALE GENOMIC DNA]</scope>
    <source>
        <strain evidence="2">PB4641</strain>
    </source>
</reference>
<organism evidence="3">
    <name type="scientific">Caenorhabditis remanei</name>
    <name type="common">Caenorhabditis vulgaris</name>
    <dbReference type="NCBI Taxonomy" id="31234"/>
    <lineage>
        <taxon>Eukaryota</taxon>
        <taxon>Metazoa</taxon>
        <taxon>Ecdysozoa</taxon>
        <taxon>Nematoda</taxon>
        <taxon>Chromadorea</taxon>
        <taxon>Rhabditida</taxon>
        <taxon>Rhabditina</taxon>
        <taxon>Rhabditomorpha</taxon>
        <taxon>Rhabditoidea</taxon>
        <taxon>Rhabditidae</taxon>
        <taxon>Peloderinae</taxon>
        <taxon>Caenorhabditis</taxon>
    </lineage>
</organism>